<dbReference type="OrthoDB" id="7734559at2"/>
<sequence length="428" mass="47432">MALLSNLPELAAQARQNLALLPRAKRSGSTDTPVETTQRQLASRLQEQLLIPTVVEPPEESTRVRIQDRGQFLARQERWEELSRLIRAADNRKVATHCGMPHADLLSLGARTDVVLATEHAIADGFTPGLAGIEALEDILFEFPDDYAIAEIVAQAHMDIGWAWRGSNWSHEIPARNLALFEAHFERARDILDSFSRTALASPLLAAAQCSLVVAKPQPAMHIADAYERLIDLNPANTAPMRSLGNFLLPRWFGSYDALDLEARRTAARCSKFWGNGGYTWVFLDALRVDQGAARALDIDFFLDGLRDILYLQPDQHIANLLAAYTGITMSPVRTPVEAPDIVREVRQNIHSMFDHILRENLRELHPLLWAEADLGPTPGTYLPPRGALLRKGRDTALNAIASHFKSDIISGKILEFGKGGLTLSPQA</sequence>
<dbReference type="Proteomes" id="UP000199026">
    <property type="component" value="Unassembled WGS sequence"/>
</dbReference>
<organism evidence="1 2">
    <name type="scientific">Lentibacter algarum</name>
    <dbReference type="NCBI Taxonomy" id="576131"/>
    <lineage>
        <taxon>Bacteria</taxon>
        <taxon>Pseudomonadati</taxon>
        <taxon>Pseudomonadota</taxon>
        <taxon>Alphaproteobacteria</taxon>
        <taxon>Rhodobacterales</taxon>
        <taxon>Roseobacteraceae</taxon>
        <taxon>Lentibacter</taxon>
    </lineage>
</organism>
<dbReference type="RefSeq" id="WP_089890022.1">
    <property type="nucleotide sequence ID" value="NZ_FNPR01000002.1"/>
</dbReference>
<protein>
    <submittedName>
        <fullName evidence="1">Uncharacterized protein</fullName>
    </submittedName>
</protein>
<dbReference type="AlphaFoldDB" id="A0A1H3K5J9"/>
<dbReference type="GeneID" id="78124428"/>
<proteinExistence type="predicted"/>
<name>A0A1H3K5J9_9RHOB</name>
<gene>
    <name evidence="1" type="ORF">SAMN05444486_102356</name>
</gene>
<dbReference type="EMBL" id="FNPR01000002">
    <property type="protein sequence ID" value="SDY47487.1"/>
    <property type="molecule type" value="Genomic_DNA"/>
</dbReference>
<evidence type="ECO:0000313" key="2">
    <source>
        <dbReference type="Proteomes" id="UP000199026"/>
    </source>
</evidence>
<evidence type="ECO:0000313" key="1">
    <source>
        <dbReference type="EMBL" id="SDY47487.1"/>
    </source>
</evidence>
<reference evidence="1 2" key="1">
    <citation type="submission" date="2016-10" db="EMBL/GenBank/DDBJ databases">
        <authorList>
            <person name="de Groot N.N."/>
        </authorList>
    </citation>
    <scope>NUCLEOTIDE SEQUENCE [LARGE SCALE GENOMIC DNA]</scope>
    <source>
        <strain evidence="1 2">DSM 24677</strain>
    </source>
</reference>
<accession>A0A1H3K5J9</accession>
<dbReference type="STRING" id="576131.SAMN05444486_102356"/>
<keyword evidence="2" id="KW-1185">Reference proteome</keyword>